<keyword evidence="3" id="KW-1185">Reference proteome</keyword>
<feature type="region of interest" description="Disordered" evidence="1">
    <location>
        <begin position="1"/>
        <end position="34"/>
    </location>
</feature>
<sequence length="223" mass="22453">MGPDRPDPGDLRGTAMTASMSTSTADVRGVRRDPRASQRDFRVLLDVLSRPGRIGRLAVTPGTPAATIPVAGLADVEVPLAVLPGDGGQEWARALRVATGAPAAEPEAARLVLALRPLTPAEIGALPRGDALHPELGARLVQAVDALLPGAQAAPGDTVLTLEGPGIDGRAVLAVRGFGADAARALAAANAGFPAGIDTFLVAPDGAVAGLPRSTRITLEGEG</sequence>
<name>A0A366LZC5_9ACTN</name>
<dbReference type="Pfam" id="PF05845">
    <property type="entry name" value="PhnH"/>
    <property type="match status" value="1"/>
</dbReference>
<keyword evidence="2" id="KW-0456">Lyase</keyword>
<organism evidence="2 3">
    <name type="scientific">Spongiactinospora rosea</name>
    <dbReference type="NCBI Taxonomy" id="2248750"/>
    <lineage>
        <taxon>Bacteria</taxon>
        <taxon>Bacillati</taxon>
        <taxon>Actinomycetota</taxon>
        <taxon>Actinomycetes</taxon>
        <taxon>Streptosporangiales</taxon>
        <taxon>Streptosporangiaceae</taxon>
        <taxon>Spongiactinospora</taxon>
    </lineage>
</organism>
<feature type="compositionally biased region" description="Low complexity" evidence="1">
    <location>
        <begin position="14"/>
        <end position="25"/>
    </location>
</feature>
<dbReference type="InterPro" id="IPR038058">
    <property type="entry name" value="PhnH-like_sp"/>
</dbReference>
<dbReference type="GO" id="GO:0019634">
    <property type="term" value="P:organic phosphonate metabolic process"/>
    <property type="evidence" value="ECO:0007669"/>
    <property type="project" value="InterPro"/>
</dbReference>
<dbReference type="Gene3D" id="3.40.50.11310">
    <property type="entry name" value="Bacterial phosphonate metabolism protein PhnH"/>
    <property type="match status" value="1"/>
</dbReference>
<dbReference type="GO" id="GO:0016829">
    <property type="term" value="F:lyase activity"/>
    <property type="evidence" value="ECO:0007669"/>
    <property type="project" value="UniProtKB-KW"/>
</dbReference>
<dbReference type="Proteomes" id="UP000253303">
    <property type="component" value="Unassembled WGS sequence"/>
</dbReference>
<reference evidence="2 3" key="1">
    <citation type="submission" date="2018-06" db="EMBL/GenBank/DDBJ databases">
        <title>Sphaerisporangium craniellae sp. nov., isolated from a marine sponge in the South China Sea.</title>
        <authorList>
            <person name="Li L."/>
        </authorList>
    </citation>
    <scope>NUCLEOTIDE SEQUENCE [LARGE SCALE GENOMIC DNA]</scope>
    <source>
        <strain evidence="2 3">LHW63015</strain>
    </source>
</reference>
<proteinExistence type="predicted"/>
<dbReference type="NCBIfam" id="TIGR03292">
    <property type="entry name" value="PhnH_redo"/>
    <property type="match status" value="1"/>
</dbReference>
<evidence type="ECO:0000313" key="3">
    <source>
        <dbReference type="Proteomes" id="UP000253303"/>
    </source>
</evidence>
<accession>A0A366LZC5</accession>
<evidence type="ECO:0000313" key="2">
    <source>
        <dbReference type="EMBL" id="RBQ19281.1"/>
    </source>
</evidence>
<dbReference type="SUPFAM" id="SSF159709">
    <property type="entry name" value="PhnH-like"/>
    <property type="match status" value="1"/>
</dbReference>
<dbReference type="AlphaFoldDB" id="A0A366LZC5"/>
<feature type="compositionally biased region" description="Basic and acidic residues" evidence="1">
    <location>
        <begin position="1"/>
        <end position="10"/>
    </location>
</feature>
<evidence type="ECO:0000256" key="1">
    <source>
        <dbReference type="SAM" id="MobiDB-lite"/>
    </source>
</evidence>
<gene>
    <name evidence="2" type="primary">phnH</name>
    <name evidence="2" type="ORF">DP939_15210</name>
</gene>
<dbReference type="EMBL" id="QMEY01000005">
    <property type="protein sequence ID" value="RBQ19281.1"/>
    <property type="molecule type" value="Genomic_DNA"/>
</dbReference>
<comment type="caution">
    <text evidence="2">The sequence shown here is derived from an EMBL/GenBank/DDBJ whole genome shotgun (WGS) entry which is preliminary data.</text>
</comment>
<protein>
    <submittedName>
        <fullName evidence="2">Phosphonate C-P lyase system protein PhnH</fullName>
    </submittedName>
</protein>
<dbReference type="InterPro" id="IPR008772">
    <property type="entry name" value="Phosphonate_metab_PhnH"/>
</dbReference>